<dbReference type="PANTHER" id="PTHR43221:SF1">
    <property type="entry name" value="PROTEASE HTPX"/>
    <property type="match status" value="1"/>
</dbReference>
<sequence>MNGKLQVHGHCNGLKTTLLFALMWGVIMLIWWATGASQSTLGYYILIGLGSTFVSYWFSDKLAIASMHARQVSEQEAPVLYKIVRELSAKAGKPMPRIYIAPTMSPNAFATGRNERHAAVCCTQGILQTLNEREIRGVLGHELMHVYNHDILTSAIASAMATVISYLGYSLMYFGGGRSRDDRDDSASGGLGLLGVLLSTILAPIAASLIQMAISRTREYDADEDGSKLTEDPEALASALSKISGGAAAMPMEKTAGTQSVAAMMIASPFSAEGFSRLFSTHPPIQDRIARLMQMGQEMRQQGVQSGYLAGGYATTGVAAIDIRQGGYDGPQFGSQYGSAYDSYGSGSAGSTGGYSRDYSQRPCAEEDRADARTASRAGGSCPDFQPFPVLMLLRTHTCCADDSQNRYMWQIRDCRESDFRYMWHFPSRRCPHTFDFVPSNSSCPRRTATYSANRFCGTGQSVTYSGNGVLD</sequence>
<comment type="similarity">
    <text evidence="2 12">Belongs to the peptidase M48B family.</text>
</comment>
<evidence type="ECO:0000256" key="4">
    <source>
        <dbReference type="ARBA" id="ARBA00022670"/>
    </source>
</evidence>
<evidence type="ECO:0000256" key="3">
    <source>
        <dbReference type="ARBA" id="ARBA00022475"/>
    </source>
</evidence>
<protein>
    <recommendedName>
        <fullName evidence="12">Protease HtpX homolog</fullName>
        <ecNumber evidence="12">3.4.24.-</ecNumber>
    </recommendedName>
</protein>
<feature type="transmembrane region" description="Helical" evidence="12">
    <location>
        <begin position="151"/>
        <end position="169"/>
    </location>
</feature>
<feature type="transmembrane region" description="Helical" evidence="12">
    <location>
        <begin position="189"/>
        <end position="210"/>
    </location>
</feature>
<dbReference type="GO" id="GO:0004222">
    <property type="term" value="F:metalloendopeptidase activity"/>
    <property type="evidence" value="ECO:0007669"/>
    <property type="project" value="UniProtKB-UniRule"/>
</dbReference>
<feature type="active site" evidence="12">
    <location>
        <position position="142"/>
    </location>
</feature>
<keyword evidence="7 12" id="KW-0378">Hydrolase</keyword>
<evidence type="ECO:0000259" key="14">
    <source>
        <dbReference type="Pfam" id="PF01435"/>
    </source>
</evidence>
<evidence type="ECO:0000256" key="8">
    <source>
        <dbReference type="ARBA" id="ARBA00022833"/>
    </source>
</evidence>
<evidence type="ECO:0000313" key="16">
    <source>
        <dbReference type="Proteomes" id="UP000193664"/>
    </source>
</evidence>
<evidence type="ECO:0000256" key="10">
    <source>
        <dbReference type="ARBA" id="ARBA00023049"/>
    </source>
</evidence>
<keyword evidence="11 12" id="KW-0472">Membrane</keyword>
<gene>
    <name evidence="12" type="primary">htpX</name>
    <name evidence="15" type="ORF">AD0028_0066</name>
</gene>
<feature type="binding site" evidence="12">
    <location>
        <position position="141"/>
    </location>
    <ligand>
        <name>Zn(2+)</name>
        <dbReference type="ChEBI" id="CHEBI:29105"/>
        <note>catalytic</note>
    </ligand>
</feature>
<feature type="binding site" evidence="12">
    <location>
        <position position="219"/>
    </location>
    <ligand>
        <name>Zn(2+)</name>
        <dbReference type="ChEBI" id="CHEBI:29105"/>
        <note>catalytic</note>
    </ligand>
</feature>
<dbReference type="EMBL" id="LNKF01000001">
    <property type="protein sequence ID" value="OSG96099.1"/>
    <property type="molecule type" value="Genomic_DNA"/>
</dbReference>
<dbReference type="GO" id="GO:0008270">
    <property type="term" value="F:zinc ion binding"/>
    <property type="evidence" value="ECO:0007669"/>
    <property type="project" value="UniProtKB-UniRule"/>
</dbReference>
<dbReference type="AlphaFoldDB" id="A0A1X2ZNU9"/>
<comment type="caution">
    <text evidence="15">The sequence shown here is derived from an EMBL/GenBank/DDBJ whole genome shotgun (WGS) entry which is preliminary data.</text>
</comment>
<dbReference type="InterPro" id="IPR050083">
    <property type="entry name" value="HtpX_protease"/>
</dbReference>
<name>A0A1X2ZNU9_BIFAD</name>
<feature type="transmembrane region" description="Helical" evidence="12">
    <location>
        <begin position="12"/>
        <end position="34"/>
    </location>
</feature>
<dbReference type="Gene3D" id="3.30.2010.10">
    <property type="entry name" value="Metalloproteases ('zincins'), catalytic domain"/>
    <property type="match status" value="1"/>
</dbReference>
<dbReference type="InterPro" id="IPR001915">
    <property type="entry name" value="Peptidase_M48"/>
</dbReference>
<keyword evidence="8 12" id="KW-0862">Zinc</keyword>
<dbReference type="HAMAP" id="MF_00188">
    <property type="entry name" value="Pept_M48_protease_HtpX"/>
    <property type="match status" value="1"/>
</dbReference>
<dbReference type="Pfam" id="PF01435">
    <property type="entry name" value="Peptidase_M48"/>
    <property type="match status" value="1"/>
</dbReference>
<proteinExistence type="inferred from homology"/>
<organism evidence="15 16">
    <name type="scientific">Bifidobacterium adolescentis</name>
    <dbReference type="NCBI Taxonomy" id="1680"/>
    <lineage>
        <taxon>Bacteria</taxon>
        <taxon>Bacillati</taxon>
        <taxon>Actinomycetota</taxon>
        <taxon>Actinomycetes</taxon>
        <taxon>Bifidobacteriales</taxon>
        <taxon>Bifidobacteriaceae</taxon>
        <taxon>Bifidobacterium</taxon>
    </lineage>
</organism>
<evidence type="ECO:0000256" key="12">
    <source>
        <dbReference type="HAMAP-Rule" id="MF_00188"/>
    </source>
</evidence>
<dbReference type="PANTHER" id="PTHR43221">
    <property type="entry name" value="PROTEASE HTPX"/>
    <property type="match status" value="1"/>
</dbReference>
<evidence type="ECO:0000313" key="15">
    <source>
        <dbReference type="EMBL" id="OSG96099.1"/>
    </source>
</evidence>
<accession>A0A1X2ZNU9</accession>
<dbReference type="NCBIfam" id="NF002839">
    <property type="entry name" value="PRK03072.1"/>
    <property type="match status" value="1"/>
</dbReference>
<keyword evidence="4 12" id="KW-0645">Protease</keyword>
<evidence type="ECO:0000256" key="5">
    <source>
        <dbReference type="ARBA" id="ARBA00022692"/>
    </source>
</evidence>
<dbReference type="GO" id="GO:0006508">
    <property type="term" value="P:proteolysis"/>
    <property type="evidence" value="ECO:0007669"/>
    <property type="project" value="UniProtKB-KW"/>
</dbReference>
<feature type="transmembrane region" description="Helical" evidence="12">
    <location>
        <begin position="40"/>
        <end position="58"/>
    </location>
</feature>
<comment type="cofactor">
    <cofactor evidence="12">
        <name>Zn(2+)</name>
        <dbReference type="ChEBI" id="CHEBI:29105"/>
    </cofactor>
    <text evidence="12">Binds 1 zinc ion per subunit.</text>
</comment>
<evidence type="ECO:0000256" key="7">
    <source>
        <dbReference type="ARBA" id="ARBA00022801"/>
    </source>
</evidence>
<keyword evidence="3 12" id="KW-1003">Cell membrane</keyword>
<evidence type="ECO:0000256" key="11">
    <source>
        <dbReference type="ARBA" id="ARBA00023136"/>
    </source>
</evidence>
<keyword evidence="5 12" id="KW-0812">Transmembrane</keyword>
<evidence type="ECO:0000256" key="2">
    <source>
        <dbReference type="ARBA" id="ARBA00009779"/>
    </source>
</evidence>
<keyword evidence="9 12" id="KW-1133">Transmembrane helix</keyword>
<dbReference type="EC" id="3.4.24.-" evidence="12"/>
<reference evidence="15 16" key="1">
    <citation type="journal article" date="2016" name="Sci. Rep.">
        <title>Evaluation of genetic diversity among strains of the human gut commensal Bifidobacterium adolescentis.</title>
        <authorList>
            <person name="Duranti S."/>
            <person name="Milani C."/>
            <person name="Lugli G.A."/>
            <person name="Mancabelli L."/>
            <person name="Turroni F."/>
            <person name="Ferrario C."/>
            <person name="Mangifesta M."/>
            <person name="Viappiani A."/>
            <person name="Sanchez B."/>
            <person name="Margolles A."/>
            <person name="van Sinderen D."/>
            <person name="Ventura M."/>
        </authorList>
    </citation>
    <scope>NUCLEOTIDE SEQUENCE [LARGE SCALE GENOMIC DNA]</scope>
    <source>
        <strain evidence="15 16">AD2-8</strain>
    </source>
</reference>
<dbReference type="GO" id="GO:0005886">
    <property type="term" value="C:plasma membrane"/>
    <property type="evidence" value="ECO:0007669"/>
    <property type="project" value="UniProtKB-SubCell"/>
</dbReference>
<comment type="subcellular location">
    <subcellularLocation>
        <location evidence="1 12">Cell membrane</location>
        <topology evidence="1 12">Multi-pass membrane protein</topology>
    </subcellularLocation>
</comment>
<keyword evidence="6 12" id="KW-0479">Metal-binding</keyword>
<feature type="compositionally biased region" description="Basic and acidic residues" evidence="13">
    <location>
        <begin position="364"/>
        <end position="374"/>
    </location>
</feature>
<evidence type="ECO:0000256" key="13">
    <source>
        <dbReference type="SAM" id="MobiDB-lite"/>
    </source>
</evidence>
<feature type="region of interest" description="Disordered" evidence="13">
    <location>
        <begin position="351"/>
        <end position="378"/>
    </location>
</feature>
<keyword evidence="10 12" id="KW-0482">Metalloprotease</keyword>
<evidence type="ECO:0000256" key="6">
    <source>
        <dbReference type="ARBA" id="ARBA00022723"/>
    </source>
</evidence>
<dbReference type="InterPro" id="IPR022919">
    <property type="entry name" value="Pept_M48_protease_HtpX"/>
</dbReference>
<evidence type="ECO:0000256" key="1">
    <source>
        <dbReference type="ARBA" id="ARBA00004651"/>
    </source>
</evidence>
<evidence type="ECO:0000256" key="9">
    <source>
        <dbReference type="ARBA" id="ARBA00022989"/>
    </source>
</evidence>
<feature type="binding site" evidence="12">
    <location>
        <position position="145"/>
    </location>
    <ligand>
        <name>Zn(2+)</name>
        <dbReference type="ChEBI" id="CHEBI:29105"/>
        <note>catalytic</note>
    </ligand>
</feature>
<dbReference type="Proteomes" id="UP000193664">
    <property type="component" value="Unassembled WGS sequence"/>
</dbReference>
<feature type="domain" description="Peptidase M48" evidence="14">
    <location>
        <begin position="75"/>
        <end position="293"/>
    </location>
</feature>